<keyword evidence="2" id="KW-0808">Transferase</keyword>
<dbReference type="PANTHER" id="PTHR22916:SF3">
    <property type="entry name" value="UDP-GLCNAC:BETAGAL BETA-1,3-N-ACETYLGLUCOSAMINYLTRANSFERASE-LIKE PROTEIN 1"/>
    <property type="match status" value="1"/>
</dbReference>
<evidence type="ECO:0000259" key="1">
    <source>
        <dbReference type="Pfam" id="PF00535"/>
    </source>
</evidence>
<sequence length="302" mass="34295">MLSDKPATSFILCVYNGEKTLAATLSSLYGQKEIDLEIIAVNDGSEDKSGEILQKFKTKFGRMTIVNIGHSGLAVARNTGIGLARGDYLASAAQDDIYFPEKTIGQIKYLEKNKLDFCFSEVELIDSRGRKTQDKSLKIYNARLLPWPLVIPQVIWRFAVCSPTFLCRKNCYQKLKWNPGILLFNDKYLWIKMFMHFRGGKLPQVALKHRMANRQKQGLYKRNFPAGFLYLEHRAAVLSAVLPSFFPEKIFSGKENFFGLVSCILALQKNPGDKRSFMLLASIYQKYGFSFAAKHFTALAKI</sequence>
<dbReference type="GO" id="GO:0016758">
    <property type="term" value="F:hexosyltransferase activity"/>
    <property type="evidence" value="ECO:0007669"/>
    <property type="project" value="UniProtKB-ARBA"/>
</dbReference>
<dbReference type="EMBL" id="LCFP01000003">
    <property type="protein sequence ID" value="KKS98221.1"/>
    <property type="molecule type" value="Genomic_DNA"/>
</dbReference>
<dbReference type="Pfam" id="PF00535">
    <property type="entry name" value="Glycos_transf_2"/>
    <property type="match status" value="1"/>
</dbReference>
<accession>A0A0G1FT75</accession>
<proteinExistence type="predicted"/>
<protein>
    <submittedName>
        <fullName evidence="2">Family 2 glycosyl transferase</fullName>
    </submittedName>
</protein>
<evidence type="ECO:0000313" key="2">
    <source>
        <dbReference type="EMBL" id="KKS98221.1"/>
    </source>
</evidence>
<dbReference type="AlphaFoldDB" id="A0A0G1FT75"/>
<name>A0A0G1FT75_9BACT</name>
<dbReference type="Gene3D" id="3.90.550.10">
    <property type="entry name" value="Spore Coat Polysaccharide Biosynthesis Protein SpsA, Chain A"/>
    <property type="match status" value="1"/>
</dbReference>
<dbReference type="InterPro" id="IPR029044">
    <property type="entry name" value="Nucleotide-diphossugar_trans"/>
</dbReference>
<dbReference type="SUPFAM" id="SSF53448">
    <property type="entry name" value="Nucleotide-diphospho-sugar transferases"/>
    <property type="match status" value="1"/>
</dbReference>
<comment type="caution">
    <text evidence="2">The sequence shown here is derived from an EMBL/GenBank/DDBJ whole genome shotgun (WGS) entry which is preliminary data.</text>
</comment>
<feature type="domain" description="Glycosyltransferase 2-like" evidence="1">
    <location>
        <begin position="9"/>
        <end position="135"/>
    </location>
</feature>
<dbReference type="Proteomes" id="UP000034894">
    <property type="component" value="Unassembled WGS sequence"/>
</dbReference>
<dbReference type="InterPro" id="IPR001173">
    <property type="entry name" value="Glyco_trans_2-like"/>
</dbReference>
<reference evidence="2 3" key="1">
    <citation type="journal article" date="2015" name="Nature">
        <title>rRNA introns, odd ribosomes, and small enigmatic genomes across a large radiation of phyla.</title>
        <authorList>
            <person name="Brown C.T."/>
            <person name="Hug L.A."/>
            <person name="Thomas B.C."/>
            <person name="Sharon I."/>
            <person name="Castelle C.J."/>
            <person name="Singh A."/>
            <person name="Wilkins M.J."/>
            <person name="Williams K.H."/>
            <person name="Banfield J.F."/>
        </authorList>
    </citation>
    <scope>NUCLEOTIDE SEQUENCE [LARGE SCALE GENOMIC DNA]</scope>
</reference>
<organism evidence="2 3">
    <name type="scientific">Candidatus Gottesmanbacteria bacterium GW2011_GWA2_43_14</name>
    <dbReference type="NCBI Taxonomy" id="1618443"/>
    <lineage>
        <taxon>Bacteria</taxon>
        <taxon>Candidatus Gottesmaniibacteriota</taxon>
    </lineage>
</organism>
<dbReference type="STRING" id="1618443.UV73_C0003G0163"/>
<dbReference type="CDD" id="cd00761">
    <property type="entry name" value="Glyco_tranf_GTA_type"/>
    <property type="match status" value="1"/>
</dbReference>
<dbReference type="PANTHER" id="PTHR22916">
    <property type="entry name" value="GLYCOSYLTRANSFERASE"/>
    <property type="match status" value="1"/>
</dbReference>
<gene>
    <name evidence="2" type="ORF">UV73_C0003G0163</name>
</gene>
<evidence type="ECO:0000313" key="3">
    <source>
        <dbReference type="Proteomes" id="UP000034894"/>
    </source>
</evidence>